<dbReference type="PANTHER" id="PTHR10851:SF0">
    <property type="entry name" value="PYRIDOXINE-5'-PHOSPHATE OXIDASE"/>
    <property type="match status" value="1"/>
</dbReference>
<gene>
    <name evidence="5" type="primary">pdxH</name>
    <name evidence="9" type="ORF">Thi970DRAFT_03876</name>
</gene>
<evidence type="ECO:0000256" key="5">
    <source>
        <dbReference type="HAMAP-Rule" id="MF_01629"/>
    </source>
</evidence>
<comment type="function">
    <text evidence="5">Catalyzes the oxidation of either pyridoxine 5'-phosphate (PNP) or pyridoxamine 5'-phosphate (PMP) into pyridoxal 5'-phosphate (PLP).</text>
</comment>
<dbReference type="Gene3D" id="2.30.110.10">
    <property type="entry name" value="Electron Transport, Fmn-binding Protein, Chain A"/>
    <property type="match status" value="1"/>
</dbReference>
<feature type="domain" description="Pyridoxine 5'-phosphate oxidase dimerisation C-terminal" evidence="8">
    <location>
        <begin position="186"/>
        <end position="228"/>
    </location>
</feature>
<keyword evidence="10" id="KW-1185">Reference proteome</keyword>
<dbReference type="AlphaFoldDB" id="H8Z4J5"/>
<evidence type="ECO:0000259" key="8">
    <source>
        <dbReference type="Pfam" id="PF10590"/>
    </source>
</evidence>
<feature type="domain" description="Pyridoxamine 5'-phosphate oxidase N-terminal" evidence="7">
    <location>
        <begin position="51"/>
        <end position="173"/>
    </location>
</feature>
<name>H8Z4J5_9GAMM</name>
<dbReference type="GO" id="GO:0008615">
    <property type="term" value="P:pyridoxine biosynthetic process"/>
    <property type="evidence" value="ECO:0007669"/>
    <property type="project" value="UniProtKB-UniRule"/>
</dbReference>
<keyword evidence="5" id="KW-0664">Pyridoxine biosynthesis</keyword>
<dbReference type="eggNOG" id="COG0259">
    <property type="taxonomic scope" value="Bacteria"/>
</dbReference>
<evidence type="ECO:0000256" key="3">
    <source>
        <dbReference type="ARBA" id="ARBA00022643"/>
    </source>
</evidence>
<dbReference type="SUPFAM" id="SSF50475">
    <property type="entry name" value="FMN-binding split barrel"/>
    <property type="match status" value="1"/>
</dbReference>
<keyword evidence="4 5" id="KW-0560">Oxidoreductase</keyword>
<feature type="binding site" evidence="5 6">
    <location>
        <position position="97"/>
    </location>
    <ligand>
        <name>FMN</name>
        <dbReference type="ChEBI" id="CHEBI:58210"/>
    </ligand>
</feature>
<evidence type="ECO:0000259" key="7">
    <source>
        <dbReference type="Pfam" id="PF01243"/>
    </source>
</evidence>
<dbReference type="HAMAP" id="MF_01629">
    <property type="entry name" value="PdxH"/>
    <property type="match status" value="1"/>
</dbReference>
<evidence type="ECO:0000256" key="4">
    <source>
        <dbReference type="ARBA" id="ARBA00023002"/>
    </source>
</evidence>
<feature type="binding site" evidence="5 6">
    <location>
        <begin position="90"/>
        <end position="91"/>
    </location>
    <ligand>
        <name>FMN</name>
        <dbReference type="ChEBI" id="CHEBI:58210"/>
    </ligand>
</feature>
<dbReference type="InterPro" id="IPR019576">
    <property type="entry name" value="Pyridoxamine_oxidase_dimer_C"/>
</dbReference>
<comment type="subunit">
    <text evidence="5">Homodimer.</text>
</comment>
<comment type="caution">
    <text evidence="5">Lacks conserved residue(s) required for the propagation of feature annotation.</text>
</comment>
<dbReference type="Proteomes" id="UP000002964">
    <property type="component" value="Unassembled WGS sequence"/>
</dbReference>
<dbReference type="PROSITE" id="PS01064">
    <property type="entry name" value="PYRIDOX_OXIDASE"/>
    <property type="match status" value="1"/>
</dbReference>
<evidence type="ECO:0000256" key="2">
    <source>
        <dbReference type="ARBA" id="ARBA00022630"/>
    </source>
</evidence>
<dbReference type="HOGENOM" id="CLU_032263_2_2_6"/>
<comment type="catalytic activity">
    <reaction evidence="5">
        <text>pyridoxamine 5'-phosphate + O2 + H2O = pyridoxal 5'-phosphate + H2O2 + NH4(+)</text>
        <dbReference type="Rhea" id="RHEA:15817"/>
        <dbReference type="ChEBI" id="CHEBI:15377"/>
        <dbReference type="ChEBI" id="CHEBI:15379"/>
        <dbReference type="ChEBI" id="CHEBI:16240"/>
        <dbReference type="ChEBI" id="CHEBI:28938"/>
        <dbReference type="ChEBI" id="CHEBI:58451"/>
        <dbReference type="ChEBI" id="CHEBI:597326"/>
        <dbReference type="EC" id="1.4.3.5"/>
    </reaction>
</comment>
<dbReference type="EMBL" id="JH603170">
    <property type="protein sequence ID" value="EIC20252.1"/>
    <property type="molecule type" value="Genomic_DNA"/>
</dbReference>
<dbReference type="STRING" id="631362.Thi970DRAFT_03876"/>
<keyword evidence="2 5" id="KW-0285">Flavoprotein</keyword>
<dbReference type="PANTHER" id="PTHR10851">
    <property type="entry name" value="PYRIDOXINE-5-PHOSPHATE OXIDASE"/>
    <property type="match status" value="1"/>
</dbReference>
<dbReference type="GO" id="GO:0010181">
    <property type="term" value="F:FMN binding"/>
    <property type="evidence" value="ECO:0007669"/>
    <property type="project" value="UniProtKB-UniRule"/>
</dbReference>
<sequence>MTDAALDPSGDRPANRMPGQWRADFMREGLRRADLDPDPIAQFERWYAFACATEIPEPNAMTLATVDHNGQPWVRSVLLKLYDRHGFVFFTNYGSDKALQIERHPRVALLFPWVAFARQVQINGRAERISNAESLKYFATRGRGSQIGAWASPQSQVIRSRSLLEAKVEQMKQRFAEGHIPLPDFWGGYRVVPEQIEFWQGRDNRLHDRFRYFRDHDGTDWTVERLAP</sequence>
<feature type="binding site" evidence="5">
    <location>
        <position position="80"/>
    </location>
    <ligand>
        <name>substrate</name>
    </ligand>
</feature>
<comment type="similarity">
    <text evidence="1 5">Belongs to the pyridoxamine 5'-phosphate oxidase family.</text>
</comment>
<comment type="pathway">
    <text evidence="5">Cofactor metabolism; pyridoxal 5'-phosphate salvage; pyridoxal 5'-phosphate from pyridoxine 5'-phosphate: step 1/1.</text>
</comment>
<feature type="binding site" evidence="5 6">
    <location>
        <position position="119"/>
    </location>
    <ligand>
        <name>FMN</name>
        <dbReference type="ChEBI" id="CHEBI:58210"/>
    </ligand>
</feature>
<feature type="binding site" evidence="5">
    <location>
        <position position="141"/>
    </location>
    <ligand>
        <name>substrate</name>
    </ligand>
</feature>
<feature type="binding site" evidence="5 6">
    <location>
        <begin position="154"/>
        <end position="155"/>
    </location>
    <ligand>
        <name>FMN</name>
        <dbReference type="ChEBI" id="CHEBI:58210"/>
    </ligand>
</feature>
<accession>H8Z4J5</accession>
<dbReference type="Pfam" id="PF01243">
    <property type="entry name" value="PNPOx_N"/>
    <property type="match status" value="1"/>
</dbReference>
<feature type="binding site" evidence="5 6">
    <location>
        <position position="199"/>
    </location>
    <ligand>
        <name>FMN</name>
        <dbReference type="ChEBI" id="CHEBI:58210"/>
    </ligand>
</feature>
<dbReference type="NCBIfam" id="NF004231">
    <property type="entry name" value="PRK05679.1"/>
    <property type="match status" value="1"/>
</dbReference>
<comment type="catalytic activity">
    <reaction evidence="5">
        <text>pyridoxine 5'-phosphate + O2 = pyridoxal 5'-phosphate + H2O2</text>
        <dbReference type="Rhea" id="RHEA:15149"/>
        <dbReference type="ChEBI" id="CHEBI:15379"/>
        <dbReference type="ChEBI" id="CHEBI:16240"/>
        <dbReference type="ChEBI" id="CHEBI:58589"/>
        <dbReference type="ChEBI" id="CHEBI:597326"/>
        <dbReference type="EC" id="1.4.3.5"/>
    </reaction>
</comment>
<reference evidence="9 10" key="2">
    <citation type="submission" date="2011-11" db="EMBL/GenBank/DDBJ databases">
        <authorList>
            <consortium name="US DOE Joint Genome Institute"/>
            <person name="Lucas S."/>
            <person name="Han J."/>
            <person name="Lapidus A."/>
            <person name="Cheng J.-F."/>
            <person name="Goodwin L."/>
            <person name="Pitluck S."/>
            <person name="Peters L."/>
            <person name="Ovchinnikova G."/>
            <person name="Zhang X."/>
            <person name="Detter J.C."/>
            <person name="Han C."/>
            <person name="Tapia R."/>
            <person name="Land M."/>
            <person name="Hauser L."/>
            <person name="Kyrpides N."/>
            <person name="Ivanova N."/>
            <person name="Pagani I."/>
            <person name="Vogl K."/>
            <person name="Liu Z."/>
            <person name="Overmann J."/>
            <person name="Frigaard N.-U."/>
            <person name="Bryant D."/>
            <person name="Woyke T."/>
        </authorList>
    </citation>
    <scope>NUCLEOTIDE SEQUENCE [LARGE SCALE GENOMIC DNA]</scope>
    <source>
        <strain evidence="9 10">970</strain>
    </source>
</reference>
<dbReference type="NCBIfam" id="TIGR00558">
    <property type="entry name" value="pdxH"/>
    <property type="match status" value="1"/>
</dbReference>
<reference evidence="10" key="1">
    <citation type="submission" date="2011-06" db="EMBL/GenBank/DDBJ databases">
        <authorList>
            <consortium name="US DOE Joint Genome Institute (JGI-PGF)"/>
            <person name="Lucas S."/>
            <person name="Han J."/>
            <person name="Lapidus A."/>
            <person name="Cheng J.-F."/>
            <person name="Goodwin L."/>
            <person name="Pitluck S."/>
            <person name="Peters L."/>
            <person name="Land M.L."/>
            <person name="Hauser L."/>
            <person name="Vogl K."/>
            <person name="Liu Z."/>
            <person name="Overmann J."/>
            <person name="Frigaard N.-U."/>
            <person name="Bryant D.A."/>
            <person name="Woyke T.J."/>
        </authorList>
    </citation>
    <scope>NUCLEOTIDE SEQUENCE [LARGE SCALE GENOMIC DNA]</scope>
    <source>
        <strain evidence="10">970</strain>
    </source>
</reference>
<evidence type="ECO:0000256" key="6">
    <source>
        <dbReference type="PIRSR" id="PIRSR000190-2"/>
    </source>
</evidence>
<dbReference type="RefSeq" id="WP_009150655.1">
    <property type="nucleotide sequence ID" value="NZ_CP121471.1"/>
</dbReference>
<dbReference type="InterPro" id="IPR011576">
    <property type="entry name" value="Pyridox_Oxase_N"/>
</dbReference>
<organism evidence="9 10">
    <name type="scientific">Thiorhodovibrio frisius</name>
    <dbReference type="NCBI Taxonomy" id="631362"/>
    <lineage>
        <taxon>Bacteria</taxon>
        <taxon>Pseudomonadati</taxon>
        <taxon>Pseudomonadota</taxon>
        <taxon>Gammaproteobacteria</taxon>
        <taxon>Chromatiales</taxon>
        <taxon>Chromatiaceae</taxon>
        <taxon>Thiorhodovibrio</taxon>
    </lineage>
</organism>
<evidence type="ECO:0000313" key="9">
    <source>
        <dbReference type="EMBL" id="EIC20252.1"/>
    </source>
</evidence>
<dbReference type="InterPro" id="IPR019740">
    <property type="entry name" value="Pyridox_Oxase_CS"/>
</dbReference>
<comment type="cofactor">
    <cofactor evidence="5 6">
        <name>FMN</name>
        <dbReference type="ChEBI" id="CHEBI:58210"/>
    </cofactor>
    <text evidence="5 6">Binds 1 FMN per subunit.</text>
</comment>
<feature type="binding site" evidence="5 6">
    <location>
        <position position="209"/>
    </location>
    <ligand>
        <name>FMN</name>
        <dbReference type="ChEBI" id="CHEBI:58210"/>
    </ligand>
</feature>
<feature type="binding site" evidence="5">
    <location>
        <position position="137"/>
    </location>
    <ligand>
        <name>substrate</name>
    </ligand>
</feature>
<proteinExistence type="inferred from homology"/>
<dbReference type="InterPro" id="IPR012349">
    <property type="entry name" value="Split_barrel_FMN-bd"/>
</dbReference>
<protein>
    <recommendedName>
        <fullName evidence="5">Pyridoxine/pyridoxamine 5'-phosphate oxidase</fullName>
        <ecNumber evidence="5">1.4.3.5</ecNumber>
    </recommendedName>
    <alternativeName>
        <fullName evidence="5">PNP/PMP oxidase</fullName>
        <shortName evidence="5">PNPOx</shortName>
    </alternativeName>
    <alternativeName>
        <fullName evidence="5">Pyridoxal 5'-phosphate synthase</fullName>
    </alternativeName>
</protein>
<evidence type="ECO:0000313" key="10">
    <source>
        <dbReference type="Proteomes" id="UP000002964"/>
    </source>
</evidence>
<feature type="binding site" evidence="5">
    <location>
        <begin position="205"/>
        <end position="207"/>
    </location>
    <ligand>
        <name>substrate</name>
    </ligand>
</feature>
<dbReference type="PIRSF" id="PIRSF000190">
    <property type="entry name" value="Pyd_amn-ph_oxd"/>
    <property type="match status" value="1"/>
</dbReference>
<comment type="pathway">
    <text evidence="5">Cofactor metabolism; pyridoxal 5'-phosphate salvage; pyridoxal 5'-phosphate from pyridoxamine 5'-phosphate: step 1/1.</text>
</comment>
<evidence type="ECO:0000256" key="1">
    <source>
        <dbReference type="ARBA" id="ARBA00007301"/>
    </source>
</evidence>
<dbReference type="UniPathway" id="UPA01068">
    <property type="reaction ID" value="UER00304"/>
</dbReference>
<feature type="binding site" evidence="5">
    <location>
        <position position="145"/>
    </location>
    <ligand>
        <name>substrate</name>
    </ligand>
</feature>
<keyword evidence="3 5" id="KW-0288">FMN</keyword>
<dbReference type="GO" id="GO:0004733">
    <property type="term" value="F:pyridoxamine phosphate oxidase activity"/>
    <property type="evidence" value="ECO:0007669"/>
    <property type="project" value="UniProtKB-UniRule"/>
</dbReference>
<feature type="binding site" evidence="5 6">
    <location>
        <begin position="75"/>
        <end position="80"/>
    </location>
    <ligand>
        <name>FMN</name>
        <dbReference type="ChEBI" id="CHEBI:58210"/>
    </ligand>
</feature>
<dbReference type="Pfam" id="PF10590">
    <property type="entry name" value="PNP_phzG_C"/>
    <property type="match status" value="1"/>
</dbReference>
<dbReference type="InterPro" id="IPR000659">
    <property type="entry name" value="Pyridox_Oxase"/>
</dbReference>
<dbReference type="EC" id="1.4.3.5" evidence="5"/>